<comment type="similarity">
    <text evidence="1 3">Belongs to the diaminopimelate epimerase family.</text>
</comment>
<evidence type="ECO:0000256" key="3">
    <source>
        <dbReference type="HAMAP-Rule" id="MF_00197"/>
    </source>
</evidence>
<keyword evidence="3" id="KW-0457">Lysine biosynthesis</keyword>
<feature type="active site" description="Proton acceptor" evidence="3">
    <location>
        <position position="195"/>
    </location>
</feature>
<dbReference type="Gene3D" id="3.10.310.10">
    <property type="entry name" value="Diaminopimelate Epimerase, Chain A, domain 1"/>
    <property type="match status" value="2"/>
</dbReference>
<keyword evidence="3" id="KW-0028">Amino-acid biosynthesis</keyword>
<evidence type="ECO:0000256" key="2">
    <source>
        <dbReference type="ARBA" id="ARBA00023235"/>
    </source>
</evidence>
<dbReference type="SUPFAM" id="SSF54506">
    <property type="entry name" value="Diaminopimelate epimerase-like"/>
    <property type="match status" value="2"/>
</dbReference>
<accession>A0A1H5TKT0</accession>
<name>A0A1H5TKT0_9FLAO</name>
<feature type="binding site" evidence="3">
    <location>
        <begin position="185"/>
        <end position="186"/>
    </location>
    <ligand>
        <name>substrate</name>
    </ligand>
</feature>
<evidence type="ECO:0000256" key="1">
    <source>
        <dbReference type="ARBA" id="ARBA00010219"/>
    </source>
</evidence>
<dbReference type="PANTHER" id="PTHR31689">
    <property type="entry name" value="DIAMINOPIMELATE EPIMERASE, CHLOROPLASTIC"/>
    <property type="match status" value="1"/>
</dbReference>
<feature type="active site" description="Proton donor" evidence="3">
    <location>
        <position position="71"/>
    </location>
</feature>
<dbReference type="HAMAP" id="MF_00197">
    <property type="entry name" value="DAP_epimerase"/>
    <property type="match status" value="1"/>
</dbReference>
<evidence type="ECO:0000313" key="5">
    <source>
        <dbReference type="EMBL" id="SEF63492.1"/>
    </source>
</evidence>
<dbReference type="NCBIfam" id="TIGR00652">
    <property type="entry name" value="DapF"/>
    <property type="match status" value="1"/>
</dbReference>
<keyword evidence="6" id="KW-1185">Reference proteome</keyword>
<feature type="binding site" evidence="3">
    <location>
        <begin position="72"/>
        <end position="73"/>
    </location>
    <ligand>
        <name>substrate</name>
    </ligand>
</feature>
<dbReference type="RefSeq" id="WP_185116934.1">
    <property type="nucleotide sequence ID" value="NZ_FNUS01000001.1"/>
</dbReference>
<dbReference type="InterPro" id="IPR001653">
    <property type="entry name" value="DAP_epimerase_DapF"/>
</dbReference>
<comment type="catalytic activity">
    <reaction evidence="3">
        <text>(2S,6S)-2,6-diaminopimelate = meso-2,6-diaminopimelate</text>
        <dbReference type="Rhea" id="RHEA:15393"/>
        <dbReference type="ChEBI" id="CHEBI:57609"/>
        <dbReference type="ChEBI" id="CHEBI:57791"/>
        <dbReference type="EC" id="5.1.1.7"/>
    </reaction>
</comment>
<dbReference type="GO" id="GO:0009089">
    <property type="term" value="P:lysine biosynthetic process via diaminopimelate"/>
    <property type="evidence" value="ECO:0007669"/>
    <property type="project" value="UniProtKB-UniRule"/>
</dbReference>
<feature type="site" description="Could be important to modulate the pK values of the two catalytic cysteine residues" evidence="3">
    <location>
        <position position="135"/>
    </location>
</feature>
<comment type="subunit">
    <text evidence="3">Homodimer.</text>
</comment>
<feature type="binding site" evidence="3">
    <location>
        <begin position="196"/>
        <end position="197"/>
    </location>
    <ligand>
        <name>substrate</name>
    </ligand>
</feature>
<reference evidence="6" key="1">
    <citation type="submission" date="2016-10" db="EMBL/GenBank/DDBJ databases">
        <authorList>
            <person name="Varghese N."/>
            <person name="Submissions S."/>
        </authorList>
    </citation>
    <scope>NUCLEOTIDE SEQUENCE [LARGE SCALE GENOMIC DNA]</scope>
    <source>
        <strain evidence="6">DSM 21580</strain>
    </source>
</reference>
<dbReference type="GO" id="GO:0005829">
    <property type="term" value="C:cytosol"/>
    <property type="evidence" value="ECO:0007669"/>
    <property type="project" value="TreeGrafter"/>
</dbReference>
<proteinExistence type="inferred from homology"/>
<gene>
    <name evidence="3" type="primary">dapF</name>
    <name evidence="5" type="ORF">SAMN05421847_0508</name>
</gene>
<feature type="binding site" evidence="3">
    <location>
        <position position="62"/>
    </location>
    <ligand>
        <name>substrate</name>
    </ligand>
</feature>
<comment type="pathway">
    <text evidence="3">Amino-acid biosynthesis; L-lysine biosynthesis via DAP pathway; DL-2,6-diaminopimelate from LL-2,6-diaminopimelate: step 1/1.</text>
</comment>
<dbReference type="AlphaFoldDB" id="A0A1H5TKT0"/>
<dbReference type="Proteomes" id="UP000236738">
    <property type="component" value="Unassembled WGS sequence"/>
</dbReference>
<evidence type="ECO:0000256" key="4">
    <source>
        <dbReference type="NCBIfam" id="TIGR00652"/>
    </source>
</evidence>
<evidence type="ECO:0000313" key="6">
    <source>
        <dbReference type="Proteomes" id="UP000236738"/>
    </source>
</evidence>
<feature type="binding site" evidence="3">
    <location>
        <position position="11"/>
    </location>
    <ligand>
        <name>substrate</name>
    </ligand>
</feature>
<dbReference type="Pfam" id="PF01678">
    <property type="entry name" value="DAP_epimerase"/>
    <property type="match status" value="2"/>
</dbReference>
<dbReference type="EMBL" id="FNUS01000001">
    <property type="protein sequence ID" value="SEF63492.1"/>
    <property type="molecule type" value="Genomic_DNA"/>
</dbReference>
<comment type="caution">
    <text evidence="3">Lacks conserved residue(s) required for the propagation of feature annotation.</text>
</comment>
<feature type="binding site" evidence="3">
    <location>
        <position position="167"/>
    </location>
    <ligand>
        <name>substrate</name>
    </ligand>
</feature>
<organism evidence="5 6">
    <name type="scientific">Halpernia humi</name>
    <dbReference type="NCBI Taxonomy" id="493375"/>
    <lineage>
        <taxon>Bacteria</taxon>
        <taxon>Pseudomonadati</taxon>
        <taxon>Bacteroidota</taxon>
        <taxon>Flavobacteriia</taxon>
        <taxon>Flavobacteriales</taxon>
        <taxon>Weeksellaceae</taxon>
        <taxon>Chryseobacterium group</taxon>
        <taxon>Halpernia</taxon>
    </lineage>
</organism>
<sequence>MDFYKYQATGNDFVIIDNRDQQFLKDEKIIEKLCDRRFGIGGDGLILLENHETLDFKMVYYNSDGKGESMCGNGGRCIVAFAHFLDLFEDKTTFEAIDGIHEAEIINGTIKLKMIDVQEIYTDNDDFVINTGSPHYIKFVEDLQHYKVYAEGNKIRNSATYIKEGINVNFVEILASDSIYVRTYERGVENETYSCGTGVTAAALPLINENKKIKVKTIGGNLNVYAEKNGKSFTNIWLEGPAKQVFKGKISI</sequence>
<keyword evidence="3" id="KW-0963">Cytoplasm</keyword>
<comment type="function">
    <text evidence="3">Catalyzes the stereoinversion of LL-2,6-diaminopimelate (L,L-DAP) to meso-diaminopimelate (meso-DAP), a precursor of L-lysine and an essential component of the bacterial peptidoglycan.</text>
</comment>
<dbReference type="GO" id="GO:0008837">
    <property type="term" value="F:diaminopimelate epimerase activity"/>
    <property type="evidence" value="ECO:0007669"/>
    <property type="project" value="UniProtKB-UniRule"/>
</dbReference>
<dbReference type="UniPathway" id="UPA00034">
    <property type="reaction ID" value="UER00025"/>
</dbReference>
<comment type="subcellular location">
    <subcellularLocation>
        <location evidence="3">Cytoplasm</location>
    </subcellularLocation>
</comment>
<keyword evidence="2 3" id="KW-0413">Isomerase</keyword>
<dbReference type="EC" id="5.1.1.7" evidence="3 4"/>
<feature type="site" description="Could be important to modulate the pK values of the two catalytic cysteine residues" evidence="3">
    <location>
        <position position="185"/>
    </location>
</feature>
<dbReference type="PANTHER" id="PTHR31689:SF0">
    <property type="entry name" value="DIAMINOPIMELATE EPIMERASE"/>
    <property type="match status" value="1"/>
</dbReference>
<protein>
    <recommendedName>
        <fullName evidence="3 4">Diaminopimelate epimerase</fullName>
        <shortName evidence="3">DAP epimerase</shortName>
        <ecNumber evidence="3 4">5.1.1.7</ecNumber>
    </recommendedName>
    <alternativeName>
        <fullName evidence="3">PLP-independent amino acid racemase</fullName>
    </alternativeName>
</protein>